<name>A0A173UM34_9FIRM</name>
<proteinExistence type="predicted"/>
<dbReference type="EMBL" id="WMQE01000010">
    <property type="protein sequence ID" value="MTK20950.1"/>
    <property type="molecule type" value="Genomic_DNA"/>
</dbReference>
<dbReference type="OrthoDB" id="1707145at2"/>
<evidence type="ECO:0000313" key="1">
    <source>
        <dbReference type="EMBL" id="MTK20950.1"/>
    </source>
</evidence>
<accession>A0A173UM34</accession>
<organism evidence="1 2">
    <name type="scientific">Turicibacter sanguinis</name>
    <dbReference type="NCBI Taxonomy" id="154288"/>
    <lineage>
        <taxon>Bacteria</taxon>
        <taxon>Bacillati</taxon>
        <taxon>Bacillota</taxon>
        <taxon>Erysipelotrichia</taxon>
        <taxon>Erysipelotrichales</taxon>
        <taxon>Turicibacteraceae</taxon>
        <taxon>Turicibacter</taxon>
    </lineage>
</organism>
<comment type="caution">
    <text evidence="1">The sequence shown here is derived from an EMBL/GenBank/DDBJ whole genome shotgun (WGS) entry which is preliminary data.</text>
</comment>
<evidence type="ECO:0000313" key="2">
    <source>
        <dbReference type="Proteomes" id="UP000487649"/>
    </source>
</evidence>
<dbReference type="Proteomes" id="UP000487649">
    <property type="component" value="Unassembled WGS sequence"/>
</dbReference>
<dbReference type="Pfam" id="PF14270">
    <property type="entry name" value="DUF4358"/>
    <property type="match status" value="1"/>
</dbReference>
<dbReference type="PROSITE" id="PS51257">
    <property type="entry name" value="PROKAR_LIPOPROTEIN"/>
    <property type="match status" value="1"/>
</dbReference>
<dbReference type="InterPro" id="IPR025648">
    <property type="entry name" value="DUF4358"/>
</dbReference>
<dbReference type="GeneID" id="60059698"/>
<reference evidence="1 2" key="1">
    <citation type="journal article" date="2019" name="Nat. Med.">
        <title>A library of human gut bacterial isolates paired with longitudinal multiomics data enables mechanistic microbiome research.</title>
        <authorList>
            <person name="Poyet M."/>
            <person name="Groussin M."/>
            <person name="Gibbons S.M."/>
            <person name="Avila-Pacheco J."/>
            <person name="Jiang X."/>
            <person name="Kearney S.M."/>
            <person name="Perrotta A.R."/>
            <person name="Berdy B."/>
            <person name="Zhao S."/>
            <person name="Lieberman T.D."/>
            <person name="Swanson P.K."/>
            <person name="Smith M."/>
            <person name="Roesemann S."/>
            <person name="Alexander J.E."/>
            <person name="Rich S.A."/>
            <person name="Livny J."/>
            <person name="Vlamakis H."/>
            <person name="Clish C."/>
            <person name="Bullock K."/>
            <person name="Deik A."/>
            <person name="Scott J."/>
            <person name="Pierce K.A."/>
            <person name="Xavier R.J."/>
            <person name="Alm E.J."/>
        </authorList>
    </citation>
    <scope>NUCLEOTIDE SEQUENCE [LARGE SCALE GENOMIC DNA]</scope>
    <source>
        <strain evidence="1 2">BIOML-A198</strain>
    </source>
</reference>
<gene>
    <name evidence="1" type="ORF">GMA92_05910</name>
</gene>
<protein>
    <submittedName>
        <fullName evidence="1">DUF4358 domain-containing protein</fullName>
    </submittedName>
</protein>
<sequence length="210" mass="22772">MKNFKYLLVAMMAAGALTACSSKEQTPAGEPETPAIDQTTEVETDDVVEEDGLIEGEITVEVTGQLADAYEAVRDVYGEDYLPNTAIPADLLESVYGVNPEYVAQFVAEQPMISMHPDLFIGIEATEGNAEAVEAALQAYQEYLINDSMQYPMNLAKVSACQVLRYDNYVFLVMLGAINEDMDASDDEAAAFAQAEVQKAVDALDAVFAK</sequence>
<dbReference type="RefSeq" id="WP_006785094.1">
    <property type="nucleotide sequence ID" value="NZ_CABJBH010000004.1"/>
</dbReference>
<dbReference type="AlphaFoldDB" id="A0A173UM34"/>